<dbReference type="EMBL" id="JBHFEH010000069">
    <property type="protein sequence ID" value="KAL2049180.1"/>
    <property type="molecule type" value="Genomic_DNA"/>
</dbReference>
<dbReference type="CDD" id="cd09599">
    <property type="entry name" value="M1_LTA4H"/>
    <property type="match status" value="1"/>
</dbReference>
<dbReference type="Gene3D" id="3.30.2010.30">
    <property type="match status" value="1"/>
</dbReference>
<protein>
    <recommendedName>
        <fullName evidence="10">Peptidase M1 leukotriene A4 hydrolase/aminopeptidase C-terminal domain-containing protein</fullName>
    </recommendedName>
</protein>
<dbReference type="Proteomes" id="UP001590951">
    <property type="component" value="Unassembled WGS sequence"/>
</dbReference>
<comment type="subcellular location">
    <subcellularLocation>
        <location evidence="2">Cytoplasm</location>
    </subcellularLocation>
</comment>
<reference evidence="11 12" key="1">
    <citation type="submission" date="2024-09" db="EMBL/GenBank/DDBJ databases">
        <title>Rethinking Asexuality: The Enigmatic Case of Functional Sexual Genes in Lepraria (Stereocaulaceae).</title>
        <authorList>
            <person name="Doellman M."/>
            <person name="Sun Y."/>
            <person name="Barcenas-Pena A."/>
            <person name="Lumbsch H.T."/>
            <person name="Grewe F."/>
        </authorList>
    </citation>
    <scope>NUCLEOTIDE SEQUENCE [LARGE SCALE GENOMIC DNA]</scope>
    <source>
        <strain evidence="11 12">Grewe 0041</strain>
    </source>
</reference>
<dbReference type="Pfam" id="PF01433">
    <property type="entry name" value="Peptidase_M1"/>
    <property type="match status" value="1"/>
</dbReference>
<dbReference type="InterPro" id="IPR015211">
    <property type="entry name" value="Peptidase_M1_C"/>
</dbReference>
<evidence type="ECO:0000256" key="1">
    <source>
        <dbReference type="ARBA" id="ARBA00001947"/>
    </source>
</evidence>
<evidence type="ECO:0000256" key="4">
    <source>
        <dbReference type="ARBA" id="ARBA00022490"/>
    </source>
</evidence>
<keyword evidence="5" id="KW-0645">Protease</keyword>
<accession>A0ABR4AUL9</accession>
<dbReference type="InterPro" id="IPR049980">
    <property type="entry name" value="LTA4H_cat"/>
</dbReference>
<keyword evidence="9" id="KW-0482">Metalloprotease</keyword>
<evidence type="ECO:0000259" key="10">
    <source>
        <dbReference type="SMART" id="SM01263"/>
    </source>
</evidence>
<evidence type="ECO:0000256" key="8">
    <source>
        <dbReference type="ARBA" id="ARBA00022833"/>
    </source>
</evidence>
<dbReference type="InterPro" id="IPR038502">
    <property type="entry name" value="M1_LTA-4_hydro/amino_C_sf"/>
</dbReference>
<keyword evidence="7" id="KW-0378">Hydrolase</keyword>
<dbReference type="Pfam" id="PF17900">
    <property type="entry name" value="Peptidase_M1_N"/>
    <property type="match status" value="1"/>
</dbReference>
<proteinExistence type="inferred from homology"/>
<dbReference type="SUPFAM" id="SSF48371">
    <property type="entry name" value="ARM repeat"/>
    <property type="match status" value="1"/>
</dbReference>
<evidence type="ECO:0000256" key="3">
    <source>
        <dbReference type="ARBA" id="ARBA00010136"/>
    </source>
</evidence>
<evidence type="ECO:0000256" key="7">
    <source>
        <dbReference type="ARBA" id="ARBA00022801"/>
    </source>
</evidence>
<dbReference type="Pfam" id="PF09127">
    <property type="entry name" value="Leuk-A4-hydro_C"/>
    <property type="match status" value="1"/>
</dbReference>
<keyword evidence="4" id="KW-0963">Cytoplasm</keyword>
<dbReference type="InterPro" id="IPR001930">
    <property type="entry name" value="Peptidase_M1"/>
</dbReference>
<evidence type="ECO:0000256" key="5">
    <source>
        <dbReference type="ARBA" id="ARBA00022670"/>
    </source>
</evidence>
<dbReference type="SUPFAM" id="SSF55486">
    <property type="entry name" value="Metalloproteases ('zincins'), catalytic domain"/>
    <property type="match status" value="1"/>
</dbReference>
<comment type="similarity">
    <text evidence="3">Belongs to the peptidase M1 family.</text>
</comment>
<organism evidence="11 12">
    <name type="scientific">Lepraria finkii</name>
    <dbReference type="NCBI Taxonomy" id="1340010"/>
    <lineage>
        <taxon>Eukaryota</taxon>
        <taxon>Fungi</taxon>
        <taxon>Dikarya</taxon>
        <taxon>Ascomycota</taxon>
        <taxon>Pezizomycotina</taxon>
        <taxon>Lecanoromycetes</taxon>
        <taxon>OSLEUM clade</taxon>
        <taxon>Lecanoromycetidae</taxon>
        <taxon>Lecanorales</taxon>
        <taxon>Lecanorineae</taxon>
        <taxon>Stereocaulaceae</taxon>
        <taxon>Lepraria</taxon>
    </lineage>
</organism>
<comment type="cofactor">
    <cofactor evidence="1">
        <name>Zn(2+)</name>
        <dbReference type="ChEBI" id="CHEBI:29105"/>
    </cofactor>
</comment>
<dbReference type="PANTHER" id="PTHR45726">
    <property type="entry name" value="LEUKOTRIENE A-4 HYDROLASE"/>
    <property type="match status" value="1"/>
</dbReference>
<evidence type="ECO:0000313" key="12">
    <source>
        <dbReference type="Proteomes" id="UP001590951"/>
    </source>
</evidence>
<dbReference type="SUPFAM" id="SSF63737">
    <property type="entry name" value="Leukotriene A4 hydrolase N-terminal domain"/>
    <property type="match status" value="1"/>
</dbReference>
<dbReference type="PANTHER" id="PTHR45726:SF3">
    <property type="entry name" value="LEUKOTRIENE A-4 HYDROLASE"/>
    <property type="match status" value="1"/>
</dbReference>
<gene>
    <name evidence="11" type="ORF">ABVK25_010530</name>
</gene>
<dbReference type="SMART" id="SM01263">
    <property type="entry name" value="Leuk-A4-hydro_C"/>
    <property type="match status" value="1"/>
</dbReference>
<evidence type="ECO:0000256" key="2">
    <source>
        <dbReference type="ARBA" id="ARBA00004496"/>
    </source>
</evidence>
<keyword evidence="12" id="KW-1185">Reference proteome</keyword>
<evidence type="ECO:0000256" key="9">
    <source>
        <dbReference type="ARBA" id="ARBA00023049"/>
    </source>
</evidence>
<dbReference type="Gene3D" id="2.60.40.1730">
    <property type="entry name" value="tricorn interacting facor f3 domain"/>
    <property type="match status" value="1"/>
</dbReference>
<dbReference type="InterPro" id="IPR027268">
    <property type="entry name" value="Peptidase_M4/M1_CTD_sf"/>
</dbReference>
<dbReference type="PRINTS" id="PR00756">
    <property type="entry name" value="ALADIPTASE"/>
</dbReference>
<keyword evidence="8" id="KW-0862">Zinc</keyword>
<keyword evidence="6" id="KW-0479">Metal-binding</keyword>
<sequence length="620" mass="69759">MASIVNPPRDPNTLSNYNNFVTTHTIANLGIHFEKRCVSGNITLKLKSITDAATKEIVLDTSFLNIKDVVVNGRASKWNLSSRFEPYGSALKISLEEGIDDGKSVDVNITSETTKDCTALGWMTPAQARSEYPYMYTQCQAIYARSVFPCQDTPDVKSTFEFNIESPLPVLASGLSTGVQDVHSGSEVAAGTKLYSFEQKLPIPSYLFALASGNIEKAPIGPRSTVATGPKQLQAAKWELEESTEKFIETIEKIVYPYQWGHYNVFILPPSFPYGGMENPIYTYATPTLISGDRENIDVIAHELSHSYSGNLVSNCSWEHFWLNEGWATYLERRIQAAVHGKPRRDFSAIIGWKALQDSVAQFGETHEFTQLVVDLKGKDPDDAFSSIPYEKGYTFLSYLESQVGEDKWNKFIPHYFNTFARRSLDSYDFKANLLAFFESDSAASDALNKVDWDAWFYKPGLPPKPKFETSLVDVCYALASKWKNIKAEKFEPKAQDVKGWCANQAVVFLDSVQAFAHKLDKRETQAMGSVYGFAKSRNAEVVARYFQVALKAKDDSVYKPTAELLGNVGRIKFVRPLYKWLSEADRKLAVKTFEKNIDFYHPICRGLIEKDLFGKGNRI</sequence>
<dbReference type="InterPro" id="IPR016024">
    <property type="entry name" value="ARM-type_fold"/>
</dbReference>
<dbReference type="Gene3D" id="1.10.390.10">
    <property type="entry name" value="Neutral Protease Domain 2"/>
    <property type="match status" value="1"/>
</dbReference>
<name>A0ABR4AUL9_9LECA</name>
<dbReference type="InterPro" id="IPR014782">
    <property type="entry name" value="Peptidase_M1_dom"/>
</dbReference>
<dbReference type="InterPro" id="IPR042097">
    <property type="entry name" value="Aminopeptidase_N-like_N_sf"/>
</dbReference>
<dbReference type="InterPro" id="IPR034015">
    <property type="entry name" value="M1_LTA4H"/>
</dbReference>
<comment type="caution">
    <text evidence="11">The sequence shown here is derived from an EMBL/GenBank/DDBJ whole genome shotgun (WGS) entry which is preliminary data.</text>
</comment>
<dbReference type="InterPro" id="IPR045357">
    <property type="entry name" value="Aminopeptidase_N-like_N"/>
</dbReference>
<dbReference type="Gene3D" id="1.25.40.320">
    <property type="entry name" value="Peptidase M1, leukotriene A4 hydrolase/aminopeptidase C-terminal domain"/>
    <property type="match status" value="1"/>
</dbReference>
<evidence type="ECO:0000313" key="11">
    <source>
        <dbReference type="EMBL" id="KAL2049180.1"/>
    </source>
</evidence>
<evidence type="ECO:0000256" key="6">
    <source>
        <dbReference type="ARBA" id="ARBA00022723"/>
    </source>
</evidence>
<feature type="domain" description="Peptidase M1 leukotriene A4 hydrolase/aminopeptidase C-terminal" evidence="10">
    <location>
        <begin position="471"/>
        <end position="613"/>
    </location>
</feature>